<evidence type="ECO:0000256" key="6">
    <source>
        <dbReference type="PROSITE-ProRule" id="PRU00433"/>
    </source>
</evidence>
<keyword evidence="1" id="KW-0813">Transport</keyword>
<dbReference type="PROSITE" id="PS51007">
    <property type="entry name" value="CYTC"/>
    <property type="match status" value="1"/>
</dbReference>
<evidence type="ECO:0000256" key="3">
    <source>
        <dbReference type="ARBA" id="ARBA00022723"/>
    </source>
</evidence>
<dbReference type="InterPro" id="IPR051811">
    <property type="entry name" value="Cytochrome_c550/c551-like"/>
</dbReference>
<dbReference type="OrthoDB" id="5728201at2"/>
<comment type="caution">
    <text evidence="8">The sequence shown here is derived from an EMBL/GenBank/DDBJ whole genome shotgun (WGS) entry which is preliminary data.</text>
</comment>
<keyword evidence="2 6" id="KW-0349">Heme</keyword>
<dbReference type="AlphaFoldDB" id="A0A3A6TRV6"/>
<keyword evidence="5 6" id="KW-0408">Iron</keyword>
<dbReference type="Pfam" id="PF00034">
    <property type="entry name" value="Cytochrom_C"/>
    <property type="match status" value="1"/>
</dbReference>
<dbReference type="GO" id="GO:0020037">
    <property type="term" value="F:heme binding"/>
    <property type="evidence" value="ECO:0007669"/>
    <property type="project" value="InterPro"/>
</dbReference>
<sequence>MMIESSYCSNSYSYTGVQLIFFRLKASYTFEQDTSQGCVMFIQKWINALLLIVFTCTVQAKLEPNAEIQFSVHDKTTTFTLAEIQKALPTYTVTLFNPVYKKTITYRAFKFRQVAKLANIDIMKAQQTSIISKDDYQAVLERSILVKYPNPWLAFEELGAPKEQAFTLAHEGVATSNPAPFYLLWQESSSYKMFPWPYAINHIVVNNEYDPYFEVTPAIQENKDIQHGFALFKVKCIACHSINLVGGKVGPELNIPKNITEYRNLDFLQQWIKDSNAFRARSKMPSFSELSDQDIESILAYIESMKTRKATEKLDDL</sequence>
<gene>
    <name evidence="8" type="ORF">D5R81_08685</name>
</gene>
<evidence type="ECO:0000256" key="1">
    <source>
        <dbReference type="ARBA" id="ARBA00022448"/>
    </source>
</evidence>
<evidence type="ECO:0000313" key="9">
    <source>
        <dbReference type="Proteomes" id="UP000273022"/>
    </source>
</evidence>
<dbReference type="Gene3D" id="1.10.760.10">
    <property type="entry name" value="Cytochrome c-like domain"/>
    <property type="match status" value="1"/>
</dbReference>
<evidence type="ECO:0000256" key="5">
    <source>
        <dbReference type="ARBA" id="ARBA00023004"/>
    </source>
</evidence>
<dbReference type="GO" id="GO:0046872">
    <property type="term" value="F:metal ion binding"/>
    <property type="evidence" value="ECO:0007669"/>
    <property type="project" value="UniProtKB-KW"/>
</dbReference>
<keyword evidence="9" id="KW-1185">Reference proteome</keyword>
<accession>A0A3A6TRV6</accession>
<evidence type="ECO:0000256" key="2">
    <source>
        <dbReference type="ARBA" id="ARBA00022617"/>
    </source>
</evidence>
<dbReference type="SUPFAM" id="SSF46626">
    <property type="entry name" value="Cytochrome c"/>
    <property type="match status" value="1"/>
</dbReference>
<evidence type="ECO:0000256" key="4">
    <source>
        <dbReference type="ARBA" id="ARBA00022982"/>
    </source>
</evidence>
<name>A0A3A6TRV6_9GAMM</name>
<reference evidence="8 9" key="1">
    <citation type="submission" date="2018-09" db="EMBL/GenBank/DDBJ databases">
        <title>Phylogeny of the Shewanellaceae, and recommendation for two new genera, Pseudoshewanella and Parashewanella.</title>
        <authorList>
            <person name="Wang G."/>
        </authorList>
    </citation>
    <scope>NUCLEOTIDE SEQUENCE [LARGE SCALE GENOMIC DNA]</scope>
    <source>
        <strain evidence="8 9">KCTC 22492</strain>
    </source>
</reference>
<dbReference type="PANTHER" id="PTHR37823:SF1">
    <property type="entry name" value="CYTOCHROME C-553-LIKE"/>
    <property type="match status" value="1"/>
</dbReference>
<dbReference type="PANTHER" id="PTHR37823">
    <property type="entry name" value="CYTOCHROME C-553-LIKE"/>
    <property type="match status" value="1"/>
</dbReference>
<dbReference type="InterPro" id="IPR009056">
    <property type="entry name" value="Cyt_c-like_dom"/>
</dbReference>
<proteinExistence type="predicted"/>
<dbReference type="InterPro" id="IPR036909">
    <property type="entry name" value="Cyt_c-like_dom_sf"/>
</dbReference>
<feature type="domain" description="Cytochrome c" evidence="7">
    <location>
        <begin position="223"/>
        <end position="306"/>
    </location>
</feature>
<dbReference type="EMBL" id="QYYH01000044">
    <property type="protein sequence ID" value="RJY16907.1"/>
    <property type="molecule type" value="Genomic_DNA"/>
</dbReference>
<evidence type="ECO:0000313" key="8">
    <source>
        <dbReference type="EMBL" id="RJY16907.1"/>
    </source>
</evidence>
<dbReference type="GO" id="GO:0009055">
    <property type="term" value="F:electron transfer activity"/>
    <property type="evidence" value="ECO:0007669"/>
    <property type="project" value="InterPro"/>
</dbReference>
<protein>
    <submittedName>
        <fullName evidence="8">Cytochrome c</fullName>
    </submittedName>
</protein>
<keyword evidence="4" id="KW-0249">Electron transport</keyword>
<evidence type="ECO:0000259" key="7">
    <source>
        <dbReference type="PROSITE" id="PS51007"/>
    </source>
</evidence>
<keyword evidence="3 6" id="KW-0479">Metal-binding</keyword>
<organism evidence="8 9">
    <name type="scientific">Parashewanella spongiae</name>
    <dbReference type="NCBI Taxonomy" id="342950"/>
    <lineage>
        <taxon>Bacteria</taxon>
        <taxon>Pseudomonadati</taxon>
        <taxon>Pseudomonadota</taxon>
        <taxon>Gammaproteobacteria</taxon>
        <taxon>Alteromonadales</taxon>
        <taxon>Shewanellaceae</taxon>
        <taxon>Parashewanella</taxon>
    </lineage>
</organism>
<dbReference type="Proteomes" id="UP000273022">
    <property type="component" value="Unassembled WGS sequence"/>
</dbReference>